<protein>
    <submittedName>
        <fullName evidence="2">DUF1801 domain-containing protein</fullName>
    </submittedName>
</protein>
<name>A0ABV7WTD7_9GAMM</name>
<evidence type="ECO:0000313" key="3">
    <source>
        <dbReference type="Proteomes" id="UP001595710"/>
    </source>
</evidence>
<comment type="caution">
    <text evidence="2">The sequence shown here is derived from an EMBL/GenBank/DDBJ whole genome shotgun (WGS) entry which is preliminary data.</text>
</comment>
<gene>
    <name evidence="2" type="ORF">ACFOND_08375</name>
</gene>
<reference evidence="3" key="1">
    <citation type="journal article" date="2019" name="Int. J. Syst. Evol. Microbiol.">
        <title>The Global Catalogue of Microorganisms (GCM) 10K type strain sequencing project: providing services to taxonomists for standard genome sequencing and annotation.</title>
        <authorList>
            <consortium name="The Broad Institute Genomics Platform"/>
            <consortium name="The Broad Institute Genome Sequencing Center for Infectious Disease"/>
            <person name="Wu L."/>
            <person name="Ma J."/>
        </authorList>
    </citation>
    <scope>NUCLEOTIDE SEQUENCE [LARGE SCALE GENOMIC DNA]</scope>
    <source>
        <strain evidence="3">CECT 8288</strain>
    </source>
</reference>
<feature type="domain" description="YdhG-like" evidence="1">
    <location>
        <begin position="20"/>
        <end position="115"/>
    </location>
</feature>
<dbReference type="InterPro" id="IPR014922">
    <property type="entry name" value="YdhG-like"/>
</dbReference>
<dbReference type="Proteomes" id="UP001595710">
    <property type="component" value="Unassembled WGS sequence"/>
</dbReference>
<dbReference type="RefSeq" id="WP_290280656.1">
    <property type="nucleotide sequence ID" value="NZ_JAUFQI010000001.1"/>
</dbReference>
<dbReference type="EMBL" id="JBHRYN010000010">
    <property type="protein sequence ID" value="MFC3701649.1"/>
    <property type="molecule type" value="Genomic_DNA"/>
</dbReference>
<dbReference type="Pfam" id="PF08818">
    <property type="entry name" value="DUF1801"/>
    <property type="match status" value="1"/>
</dbReference>
<proteinExistence type="predicted"/>
<organism evidence="2 3">
    <name type="scientific">Reinekea marina</name>
    <dbReference type="NCBI Taxonomy" id="1310421"/>
    <lineage>
        <taxon>Bacteria</taxon>
        <taxon>Pseudomonadati</taxon>
        <taxon>Pseudomonadota</taxon>
        <taxon>Gammaproteobacteria</taxon>
        <taxon>Oceanospirillales</taxon>
        <taxon>Saccharospirillaceae</taxon>
        <taxon>Reinekea</taxon>
    </lineage>
</organism>
<dbReference type="SUPFAM" id="SSF159888">
    <property type="entry name" value="YdhG-like"/>
    <property type="match status" value="1"/>
</dbReference>
<evidence type="ECO:0000313" key="2">
    <source>
        <dbReference type="EMBL" id="MFC3701649.1"/>
    </source>
</evidence>
<sequence>MKNNNDNFDDLLIITEAPLKPIAKKLKALILSIDPSACEVVRMGDRAATYGVGAKKMSEGYCYILPHKSWVNLGFYQGAHLEDPASLLEGTGKNMRHVKVKSLEMCDLPAIKTLIIDSLRERRSALSK</sequence>
<evidence type="ECO:0000259" key="1">
    <source>
        <dbReference type="Pfam" id="PF08818"/>
    </source>
</evidence>
<keyword evidence="3" id="KW-1185">Reference proteome</keyword>
<accession>A0ABV7WTD7</accession>